<sequence>MLGNAGDVVERTGNPGDLRLHLLETAGDPLTGLLQMRHLAGKFGDQGIGLVEKALQADFFVISSIGVGHLQHLVDQRAQYLPLVG</sequence>
<gene>
    <name evidence="1" type="ORF">SDC9_171093</name>
</gene>
<proteinExistence type="predicted"/>
<organism evidence="1">
    <name type="scientific">bioreactor metagenome</name>
    <dbReference type="NCBI Taxonomy" id="1076179"/>
    <lineage>
        <taxon>unclassified sequences</taxon>
        <taxon>metagenomes</taxon>
        <taxon>ecological metagenomes</taxon>
    </lineage>
</organism>
<comment type="caution">
    <text evidence="1">The sequence shown here is derived from an EMBL/GenBank/DDBJ whole genome shotgun (WGS) entry which is preliminary data.</text>
</comment>
<accession>A0A645GCA1</accession>
<reference evidence="1" key="1">
    <citation type="submission" date="2019-08" db="EMBL/GenBank/DDBJ databases">
        <authorList>
            <person name="Kucharzyk K."/>
            <person name="Murdoch R.W."/>
            <person name="Higgins S."/>
            <person name="Loffler F."/>
        </authorList>
    </citation>
    <scope>NUCLEOTIDE SEQUENCE</scope>
</reference>
<name>A0A645GCA1_9ZZZZ</name>
<evidence type="ECO:0000313" key="1">
    <source>
        <dbReference type="EMBL" id="MPN23700.1"/>
    </source>
</evidence>
<protein>
    <submittedName>
        <fullName evidence="1">Uncharacterized protein</fullName>
    </submittedName>
</protein>
<dbReference type="EMBL" id="VSSQ01072288">
    <property type="protein sequence ID" value="MPN23700.1"/>
    <property type="molecule type" value="Genomic_DNA"/>
</dbReference>
<dbReference type="AlphaFoldDB" id="A0A645GCA1"/>